<organism evidence="1">
    <name type="scientific">Streptomyces sp. NBC_00180</name>
    <dbReference type="NCBI Taxonomy" id="2903632"/>
    <lineage>
        <taxon>Bacteria</taxon>
        <taxon>Bacillati</taxon>
        <taxon>Actinomycetota</taxon>
        <taxon>Actinomycetes</taxon>
        <taxon>Kitasatosporales</taxon>
        <taxon>Streptomycetaceae</taxon>
        <taxon>Streptomyces</taxon>
    </lineage>
</organism>
<protein>
    <submittedName>
        <fullName evidence="1">Uncharacterized protein</fullName>
    </submittedName>
</protein>
<name>A0AAU1I183_9ACTN</name>
<dbReference type="EMBL" id="CP108140">
    <property type="protein sequence ID" value="WTP88753.1"/>
    <property type="molecule type" value="Genomic_DNA"/>
</dbReference>
<dbReference type="AlphaFoldDB" id="A0AAU1I183"/>
<gene>
    <name evidence="1" type="ORF">OG477_26895</name>
</gene>
<sequence>MTGRTGYGRPHLVASATRRGPAVRAEYRLKMPVEHGVIRPGFLHPETYRPYPPGAHVVLDVGDGDRMQAYEARMVGQALAHCASITVTGTAESSWAGVDEFGLIHGLTSIADVIRQAACSAAPTRKDNA</sequence>
<accession>A0AAU1I183</accession>
<reference evidence="1" key="1">
    <citation type="submission" date="2022-10" db="EMBL/GenBank/DDBJ databases">
        <title>The complete genomes of actinobacterial strains from the NBC collection.</title>
        <authorList>
            <person name="Joergensen T.S."/>
            <person name="Alvarez Arevalo M."/>
            <person name="Sterndorff E.B."/>
            <person name="Faurdal D."/>
            <person name="Vuksanovic O."/>
            <person name="Mourched A.-S."/>
            <person name="Charusanti P."/>
            <person name="Shaw S."/>
            <person name="Blin K."/>
            <person name="Weber T."/>
        </authorList>
    </citation>
    <scope>NUCLEOTIDE SEQUENCE</scope>
    <source>
        <strain evidence="1">NBC 00180</strain>
    </source>
</reference>
<evidence type="ECO:0000313" key="1">
    <source>
        <dbReference type="EMBL" id="WTP88753.1"/>
    </source>
</evidence>
<proteinExistence type="predicted"/>